<dbReference type="PROSITE" id="PS51831">
    <property type="entry name" value="HD"/>
    <property type="match status" value="1"/>
</dbReference>
<dbReference type="PANTHER" id="PTHR11373">
    <property type="entry name" value="DEOXYNUCLEOSIDE TRIPHOSPHATE TRIPHOSPHOHYDROLASE"/>
    <property type="match status" value="1"/>
</dbReference>
<dbReference type="SMART" id="SM00471">
    <property type="entry name" value="HDc"/>
    <property type="match status" value="1"/>
</dbReference>
<dbReference type="RefSeq" id="WP_021132354.1">
    <property type="nucleotide sequence ID" value="NZ_AQPH01000035.1"/>
</dbReference>
<protein>
    <recommendedName>
        <fullName evidence="2">Deoxyguanosinetriphosphate triphosphohydrolase-like protein</fullName>
    </recommendedName>
</protein>
<accession>S9S705</accession>
<comment type="similarity">
    <text evidence="2">Belongs to the dGTPase family. Type 2 subfamily.</text>
</comment>
<organism evidence="5 6">
    <name type="scientific">Magnetospirillum fulvum MGU-K5</name>
    <dbReference type="NCBI Taxonomy" id="1316936"/>
    <lineage>
        <taxon>Bacteria</taxon>
        <taxon>Pseudomonadati</taxon>
        <taxon>Pseudomonadota</taxon>
        <taxon>Alphaproteobacteria</taxon>
        <taxon>Rhodospirillales</taxon>
        <taxon>Rhodospirillaceae</taxon>
        <taxon>Magnetospirillum</taxon>
    </lineage>
</organism>
<dbReference type="EMBL" id="AQPH01000035">
    <property type="protein sequence ID" value="EPY01602.1"/>
    <property type="molecule type" value="Genomic_DNA"/>
</dbReference>
<comment type="caution">
    <text evidence="5">The sequence shown here is derived from an EMBL/GenBank/DDBJ whole genome shotgun (WGS) entry which is preliminary data.</text>
</comment>
<feature type="region of interest" description="Disordered" evidence="3">
    <location>
        <begin position="1"/>
        <end position="46"/>
    </location>
</feature>
<dbReference type="STRING" id="1316936.K678_10140"/>
<dbReference type="InterPro" id="IPR003607">
    <property type="entry name" value="HD/PDEase_dom"/>
</dbReference>
<evidence type="ECO:0000256" key="2">
    <source>
        <dbReference type="HAMAP-Rule" id="MF_01212"/>
    </source>
</evidence>
<dbReference type="PATRIC" id="fig|1316936.3.peg.2021"/>
<feature type="domain" description="HD" evidence="4">
    <location>
        <begin position="77"/>
        <end position="221"/>
    </location>
</feature>
<keyword evidence="1 2" id="KW-0378">Hydrolase</keyword>
<dbReference type="OrthoDB" id="9803619at2"/>
<dbReference type="GO" id="GO:0008832">
    <property type="term" value="F:dGTPase activity"/>
    <property type="evidence" value="ECO:0007669"/>
    <property type="project" value="TreeGrafter"/>
</dbReference>
<dbReference type="GO" id="GO:0006203">
    <property type="term" value="P:dGTP catabolic process"/>
    <property type="evidence" value="ECO:0007669"/>
    <property type="project" value="TreeGrafter"/>
</dbReference>
<dbReference type="InterPro" id="IPR006261">
    <property type="entry name" value="dGTPase"/>
</dbReference>
<sequence>MNSAADPQSLPYGAGAPAPFACRPEQSRGRLYDEADSPTRSPFQRDRDRIIHSAAFRRLQYKTQVFVYHEGENYRTRLTHSLEVSQIARSVSRLLGLNEDLAEALALAHDLGHTPFGHAGEDALEEVLHDFGGFDHNAQSLRIVTRLERRYIAFDGLNLTWESLEGLVKHNGPLTGPLARKKGRELPRAIAEYAELHDLGLDSFAGPEAQVASLSDDIAYNNHDLDDGLRAGLFAIRDLDDLPLVGPLFRQVRSEFPDAEASLHIHEVVRRMIGIMILDLVHETRRRIAALRPESADDVRQLGQPLVAFSEEMRANDAALRGFLFTHMYRHFSVNRMTSKGRRVVKDLFRLLWDEPECLPPEWFRLTDGRRTARTARAVGDYIAGMTDRFALDEHRRMFDLQEKP</sequence>
<evidence type="ECO:0000256" key="1">
    <source>
        <dbReference type="ARBA" id="ARBA00022801"/>
    </source>
</evidence>
<dbReference type="Gene3D" id="1.10.3210.10">
    <property type="entry name" value="Hypothetical protein af1432"/>
    <property type="match status" value="1"/>
</dbReference>
<dbReference type="Proteomes" id="UP000015350">
    <property type="component" value="Unassembled WGS sequence"/>
</dbReference>
<name>S9S705_MAGFU</name>
<dbReference type="InterPro" id="IPR026875">
    <property type="entry name" value="PHydrolase_assoc_dom"/>
</dbReference>
<proteinExistence type="inferred from homology"/>
<dbReference type="InterPro" id="IPR006674">
    <property type="entry name" value="HD_domain"/>
</dbReference>
<dbReference type="Pfam" id="PF01966">
    <property type="entry name" value="HD"/>
    <property type="match status" value="1"/>
</dbReference>
<reference evidence="5 6" key="1">
    <citation type="submission" date="2013-04" db="EMBL/GenBank/DDBJ databases">
        <authorList>
            <person name="Kuznetsov B."/>
            <person name="Ivanovsky R."/>
        </authorList>
    </citation>
    <scope>NUCLEOTIDE SEQUENCE [LARGE SCALE GENOMIC DNA]</scope>
    <source>
        <strain evidence="5 6">MGU-K5</strain>
    </source>
</reference>
<evidence type="ECO:0000259" key="4">
    <source>
        <dbReference type="PROSITE" id="PS51831"/>
    </source>
</evidence>
<dbReference type="eggNOG" id="COG0232">
    <property type="taxonomic scope" value="Bacteria"/>
</dbReference>
<dbReference type="InterPro" id="IPR050135">
    <property type="entry name" value="dGTPase-like"/>
</dbReference>
<dbReference type="AlphaFoldDB" id="S9S705"/>
<dbReference type="SUPFAM" id="SSF109604">
    <property type="entry name" value="HD-domain/PDEase-like"/>
    <property type="match status" value="1"/>
</dbReference>
<gene>
    <name evidence="5" type="ORF">K678_10140</name>
</gene>
<dbReference type="NCBIfam" id="NF002328">
    <property type="entry name" value="PRK01286.1-3"/>
    <property type="match status" value="1"/>
</dbReference>
<dbReference type="Pfam" id="PF13286">
    <property type="entry name" value="HD_assoc"/>
    <property type="match status" value="1"/>
</dbReference>
<dbReference type="InterPro" id="IPR023023">
    <property type="entry name" value="dNTPase_2"/>
</dbReference>
<dbReference type="HAMAP" id="MF_01212">
    <property type="entry name" value="dGTPase_type2"/>
    <property type="match status" value="1"/>
</dbReference>
<dbReference type="NCBIfam" id="TIGR01353">
    <property type="entry name" value="dGTP_triPase"/>
    <property type="match status" value="1"/>
</dbReference>
<dbReference type="PANTHER" id="PTHR11373:SF43">
    <property type="entry name" value="DEOXYGUANOSINETRIPHOSPHATE TRIPHOSPHOHYDROLASE-LIKE PROTEIN"/>
    <property type="match status" value="1"/>
</dbReference>
<dbReference type="NCBIfam" id="NF002326">
    <property type="entry name" value="PRK01286.1-1"/>
    <property type="match status" value="1"/>
</dbReference>
<evidence type="ECO:0000313" key="6">
    <source>
        <dbReference type="Proteomes" id="UP000015350"/>
    </source>
</evidence>
<dbReference type="CDD" id="cd00077">
    <property type="entry name" value="HDc"/>
    <property type="match status" value="1"/>
</dbReference>
<evidence type="ECO:0000256" key="3">
    <source>
        <dbReference type="SAM" id="MobiDB-lite"/>
    </source>
</evidence>
<evidence type="ECO:0000313" key="5">
    <source>
        <dbReference type="EMBL" id="EPY01602.1"/>
    </source>
</evidence>